<dbReference type="GO" id="GO:0005737">
    <property type="term" value="C:cytoplasm"/>
    <property type="evidence" value="ECO:0007669"/>
    <property type="project" value="TreeGrafter"/>
</dbReference>
<dbReference type="AlphaFoldDB" id="A0A9P3H5L0"/>
<dbReference type="InterPro" id="IPR038286">
    <property type="entry name" value="IPK_sf"/>
</dbReference>
<dbReference type="Pfam" id="PF03770">
    <property type="entry name" value="IPK"/>
    <property type="match status" value="1"/>
</dbReference>
<dbReference type="OrthoDB" id="338650at2759"/>
<gene>
    <name evidence="6" type="ORF">EMPS_02865</name>
</gene>
<keyword evidence="7" id="KW-1185">Reference proteome</keyword>
<name>A0A9P3H5L0_9FUNG</name>
<comment type="caution">
    <text evidence="6">The sequence shown here is derived from an EMBL/GenBank/DDBJ whole genome shotgun (WGS) entry which is preliminary data.</text>
</comment>
<dbReference type="GO" id="GO:0032958">
    <property type="term" value="P:inositol phosphate biosynthetic process"/>
    <property type="evidence" value="ECO:0007669"/>
    <property type="project" value="InterPro"/>
</dbReference>
<evidence type="ECO:0000256" key="5">
    <source>
        <dbReference type="SAM" id="MobiDB-lite"/>
    </source>
</evidence>
<evidence type="ECO:0000256" key="2">
    <source>
        <dbReference type="ARBA" id="ARBA00022679"/>
    </source>
</evidence>
<dbReference type="EC" id="2.7.-.-" evidence="4"/>
<proteinExistence type="inferred from homology"/>
<dbReference type="Proteomes" id="UP000827284">
    <property type="component" value="Unassembled WGS sequence"/>
</dbReference>
<dbReference type="PANTHER" id="PTHR12400:SF103">
    <property type="entry name" value="INOSITOL POLYPHOSPHATE MULTIKINASE"/>
    <property type="match status" value="1"/>
</dbReference>
<dbReference type="SUPFAM" id="SSF56104">
    <property type="entry name" value="SAICAR synthase-like"/>
    <property type="match status" value="1"/>
</dbReference>
<reference evidence="6" key="1">
    <citation type="submission" date="2021-11" db="EMBL/GenBank/DDBJ databases">
        <authorList>
            <person name="Herlambang A."/>
            <person name="Guo Y."/>
            <person name="Takashima Y."/>
            <person name="Nishizawa T."/>
        </authorList>
    </citation>
    <scope>NUCLEOTIDE SEQUENCE</scope>
    <source>
        <strain evidence="6">E1425</strain>
    </source>
</reference>
<dbReference type="GO" id="GO:0000824">
    <property type="term" value="F:inositol-1,4,5,6-tetrakisphosphate 3-kinase activity"/>
    <property type="evidence" value="ECO:0007669"/>
    <property type="project" value="TreeGrafter"/>
</dbReference>
<feature type="region of interest" description="Disordered" evidence="5">
    <location>
        <begin position="301"/>
        <end position="349"/>
    </location>
</feature>
<comment type="similarity">
    <text evidence="1 4">Belongs to the inositol phosphokinase (IPK) family.</text>
</comment>
<accession>A0A9P3H5L0</accession>
<evidence type="ECO:0000256" key="1">
    <source>
        <dbReference type="ARBA" id="ARBA00007374"/>
    </source>
</evidence>
<evidence type="ECO:0000256" key="4">
    <source>
        <dbReference type="RuleBase" id="RU363090"/>
    </source>
</evidence>
<evidence type="ECO:0000313" key="7">
    <source>
        <dbReference type="Proteomes" id="UP000827284"/>
    </source>
</evidence>
<dbReference type="PANTHER" id="PTHR12400">
    <property type="entry name" value="INOSITOL POLYPHOSPHATE KINASE"/>
    <property type="match status" value="1"/>
</dbReference>
<feature type="compositionally biased region" description="Acidic residues" evidence="5">
    <location>
        <begin position="305"/>
        <end position="343"/>
    </location>
</feature>
<evidence type="ECO:0000313" key="6">
    <source>
        <dbReference type="EMBL" id="GJJ70516.1"/>
    </source>
</evidence>
<dbReference type="GO" id="GO:0005634">
    <property type="term" value="C:nucleus"/>
    <property type="evidence" value="ECO:0007669"/>
    <property type="project" value="TreeGrafter"/>
</dbReference>
<sequence>MILNPLQNQVGGHDGVLSMGEENEIIVKPSLPQEHQFYEETAALHPELAAWMPVYYGSLTLARPTAVDPTSTAEAGGPTIKALNGYALTDLLSFEQSTSDLIQKVQAQSLTEEGNEGDRKAEEGEDAGEKTKAEGEDECLCLENLSHGFKKPCVLDLKLGTQLFDDDATEEKKARLGAVSANTTSGSLGIRLTGFQIYDSEKQDYVKFSKQYGKSLTTETILDGFRSYFSAQLGPKRMRLVLERFVSDLTDFLSTIEDLELRMRSSSLLMLYEGDAEAFDEGLQMEEEKIAAVVERVKAHQLAEQEAEDAEGEENQDQDAEAAEESEEDEDEEEDYDDEDDEDVSQKVTDLRLIDFAHSAWTPGMGPDEGVILGVKSTLALFERLLEEDYPASA</sequence>
<dbReference type="Gene3D" id="3.30.470.160">
    <property type="entry name" value="Inositol polyphosphate kinase"/>
    <property type="match status" value="1"/>
</dbReference>
<protein>
    <recommendedName>
        <fullName evidence="4">Kinase</fullName>
        <ecNumber evidence="4">2.7.-.-</ecNumber>
    </recommendedName>
</protein>
<dbReference type="GO" id="GO:0046854">
    <property type="term" value="P:phosphatidylinositol phosphate biosynthetic process"/>
    <property type="evidence" value="ECO:0007669"/>
    <property type="project" value="TreeGrafter"/>
</dbReference>
<organism evidence="6 7">
    <name type="scientific">Entomortierella parvispora</name>
    <dbReference type="NCBI Taxonomy" id="205924"/>
    <lineage>
        <taxon>Eukaryota</taxon>
        <taxon>Fungi</taxon>
        <taxon>Fungi incertae sedis</taxon>
        <taxon>Mucoromycota</taxon>
        <taxon>Mortierellomycotina</taxon>
        <taxon>Mortierellomycetes</taxon>
        <taxon>Mortierellales</taxon>
        <taxon>Mortierellaceae</taxon>
        <taxon>Entomortierella</taxon>
    </lineage>
</organism>
<dbReference type="GO" id="GO:0008440">
    <property type="term" value="F:inositol-1,4,5-trisphosphate 3-kinase activity"/>
    <property type="evidence" value="ECO:0007669"/>
    <property type="project" value="TreeGrafter"/>
</dbReference>
<dbReference type="EMBL" id="BQFW01000004">
    <property type="protein sequence ID" value="GJJ70516.1"/>
    <property type="molecule type" value="Genomic_DNA"/>
</dbReference>
<feature type="compositionally biased region" description="Basic and acidic residues" evidence="5">
    <location>
        <begin position="116"/>
        <end position="133"/>
    </location>
</feature>
<evidence type="ECO:0000256" key="3">
    <source>
        <dbReference type="ARBA" id="ARBA00022777"/>
    </source>
</evidence>
<keyword evidence="2 4" id="KW-0808">Transferase</keyword>
<keyword evidence="3 4" id="KW-0418">Kinase</keyword>
<reference evidence="6" key="2">
    <citation type="journal article" date="2022" name="Microbiol. Resour. Announc.">
        <title>Whole-Genome Sequence of Entomortierella parvispora E1425, a Mucoromycotan Fungus Associated with Burkholderiaceae-Related Endosymbiotic Bacteria.</title>
        <authorList>
            <person name="Herlambang A."/>
            <person name="Guo Y."/>
            <person name="Takashima Y."/>
            <person name="Narisawa K."/>
            <person name="Ohta H."/>
            <person name="Nishizawa T."/>
        </authorList>
    </citation>
    <scope>NUCLEOTIDE SEQUENCE</scope>
    <source>
        <strain evidence="6">E1425</strain>
    </source>
</reference>
<dbReference type="InterPro" id="IPR005522">
    <property type="entry name" value="IPK"/>
</dbReference>
<feature type="region of interest" description="Disordered" evidence="5">
    <location>
        <begin position="108"/>
        <end position="133"/>
    </location>
</feature>